<sequence length="704" mass="77424">MPVPEDVHWRISYAEIAALAGVKRPVPTTWARRHADTFPEPVAREGGRPLFDGSAVVAWLLATGLGNADARKLRSELALHTLTGWRDRLPSHLLIGGLTALICLRQQQDAPLSGFDWLSLLRQAARLDADDTFLLAELRAVPDAEGVGTALSALADELVEAAYTPAEAFEWVLDARRRLGADQLVADEPAPVLTRALPGLCGISEMEDGAILATPYARSGDLLAAMHAQAASGAGHTYLAADPDVNLARLVRRRMLVREVYEFQLDVTVGSELALNDWGDPDVVLCALPYEPAEIRDAQSVLDRVQALTDLLDAGRTAVVLGPADALVRPLTPHSDADRLRRSFLTDGLLKAAISLPDGTFPYRPGYRTALWVLNRTPHKERHGLVLLADLSAQPLTEQTLDALVEDVQIFRSASWQEDRRHAPRHAVILPVKVLDERPGTAFTPQHRPHESRYTRAVMERPERISQLEIRLSELAEQVRRDIDGDAGLRAHAVLRPEDQPVRRTRIGRMLQDRRLRRLPGHRIRDEHLISDTDSGYAVLGPAEVLGVATVGRRRIDPLLFTAAYEHANLTRPGDVIVTTSPDFGVYVDEEGLCVVAYPARILRARPDAERPVRPRVLAALLRAAAAEHGRVNGAVRASRRLEDLLIPDLTSDEAERYDTLLSEIGRRDSILRAQVSALEDMDRLTAAGLADGTLTLLPAPRTV</sequence>
<evidence type="ECO:0000313" key="2">
    <source>
        <dbReference type="Proteomes" id="UP000309033"/>
    </source>
</evidence>
<accession>A0A5R8ZDM7</accession>
<dbReference type="OrthoDB" id="9784823at2"/>
<keyword evidence="2" id="KW-1185">Reference proteome</keyword>
<dbReference type="AlphaFoldDB" id="A0A5R8ZDM7"/>
<reference evidence="1" key="1">
    <citation type="submission" date="2019-05" db="EMBL/GenBank/DDBJ databases">
        <title>Isolation, diversity and antifungal activity of Actinobacteria from wheat.</title>
        <authorList>
            <person name="Yu B."/>
        </authorList>
    </citation>
    <scope>NUCLEOTIDE SEQUENCE [LARGE SCALE GENOMIC DNA]</scope>
    <source>
        <strain evidence="1">NEAU-HEGS1-5</strain>
    </source>
</reference>
<dbReference type="Proteomes" id="UP000309033">
    <property type="component" value="Unassembled WGS sequence"/>
</dbReference>
<comment type="caution">
    <text evidence="1">The sequence shown here is derived from an EMBL/GenBank/DDBJ whole genome shotgun (WGS) entry which is preliminary data.</text>
</comment>
<proteinExistence type="predicted"/>
<protein>
    <recommendedName>
        <fullName evidence="3">DNA methylase adenine-specific domain-containing protein</fullName>
    </recommendedName>
</protein>
<name>A0A5R8ZDM7_9ACTN</name>
<dbReference type="EMBL" id="VANP01000002">
    <property type="protein sequence ID" value="TLP63898.1"/>
    <property type="molecule type" value="Genomic_DNA"/>
</dbReference>
<dbReference type="Gene3D" id="3.40.50.150">
    <property type="entry name" value="Vaccinia Virus protein VP39"/>
    <property type="match status" value="1"/>
</dbReference>
<evidence type="ECO:0000313" key="1">
    <source>
        <dbReference type="EMBL" id="TLP63898.1"/>
    </source>
</evidence>
<dbReference type="SUPFAM" id="SSF53335">
    <property type="entry name" value="S-adenosyl-L-methionine-dependent methyltransferases"/>
    <property type="match status" value="1"/>
</dbReference>
<organism evidence="1 2">
    <name type="scientific">Microbispora triticiradicis</name>
    <dbReference type="NCBI Taxonomy" id="2200763"/>
    <lineage>
        <taxon>Bacteria</taxon>
        <taxon>Bacillati</taxon>
        <taxon>Actinomycetota</taxon>
        <taxon>Actinomycetes</taxon>
        <taxon>Streptosporangiales</taxon>
        <taxon>Streptosporangiaceae</taxon>
        <taxon>Microbispora</taxon>
    </lineage>
</organism>
<evidence type="ECO:0008006" key="3">
    <source>
        <dbReference type="Google" id="ProtNLM"/>
    </source>
</evidence>
<gene>
    <name evidence="1" type="ORF">FED44_06605</name>
</gene>
<dbReference type="InterPro" id="IPR029063">
    <property type="entry name" value="SAM-dependent_MTases_sf"/>
</dbReference>